<name>A0ABR4LT62_9EURO</name>
<accession>A0ABR4LT62</accession>
<comment type="caution">
    <text evidence="2">The sequence shown here is derived from an EMBL/GenBank/DDBJ whole genome shotgun (WGS) entry which is preliminary data.</text>
</comment>
<dbReference type="Proteomes" id="UP001610432">
    <property type="component" value="Unassembled WGS sequence"/>
</dbReference>
<keyword evidence="1" id="KW-1133">Transmembrane helix</keyword>
<feature type="transmembrane region" description="Helical" evidence="1">
    <location>
        <begin position="20"/>
        <end position="40"/>
    </location>
</feature>
<dbReference type="RefSeq" id="XP_070886709.1">
    <property type="nucleotide sequence ID" value="XM_071032838.1"/>
</dbReference>
<evidence type="ECO:0000256" key="1">
    <source>
        <dbReference type="SAM" id="Phobius"/>
    </source>
</evidence>
<evidence type="ECO:0000313" key="2">
    <source>
        <dbReference type="EMBL" id="KAL2867730.1"/>
    </source>
</evidence>
<proteinExistence type="predicted"/>
<dbReference type="GeneID" id="98147910"/>
<evidence type="ECO:0000313" key="3">
    <source>
        <dbReference type="Proteomes" id="UP001610432"/>
    </source>
</evidence>
<keyword evidence="3" id="KW-1185">Reference proteome</keyword>
<sequence>MKALTGIQGLRPTHDTVRGPLISFVIIICNIIEIRAAFLVRTVLGREPGLDIARVQARADLRQYLDAVVVFKVTLDALLLKSIRNFSFSVCAIRCACQVARTCVLMFGGVCSSTTGENSFASSASSFHLHSAQKVPQ</sequence>
<organism evidence="2 3">
    <name type="scientific">Aspergillus lucknowensis</name>
    <dbReference type="NCBI Taxonomy" id="176173"/>
    <lineage>
        <taxon>Eukaryota</taxon>
        <taxon>Fungi</taxon>
        <taxon>Dikarya</taxon>
        <taxon>Ascomycota</taxon>
        <taxon>Pezizomycotina</taxon>
        <taxon>Eurotiomycetes</taxon>
        <taxon>Eurotiomycetidae</taxon>
        <taxon>Eurotiales</taxon>
        <taxon>Aspergillaceae</taxon>
        <taxon>Aspergillus</taxon>
        <taxon>Aspergillus subgen. Nidulantes</taxon>
    </lineage>
</organism>
<keyword evidence="1" id="KW-0472">Membrane</keyword>
<gene>
    <name evidence="2" type="ORF">BJX67DRAFT_380674</name>
</gene>
<protein>
    <submittedName>
        <fullName evidence="2">Uncharacterized protein</fullName>
    </submittedName>
</protein>
<reference evidence="2 3" key="1">
    <citation type="submission" date="2024-07" db="EMBL/GenBank/DDBJ databases">
        <title>Section-level genome sequencing and comparative genomics of Aspergillus sections Usti and Cavernicolus.</title>
        <authorList>
            <consortium name="Lawrence Berkeley National Laboratory"/>
            <person name="Nybo J.L."/>
            <person name="Vesth T.C."/>
            <person name="Theobald S."/>
            <person name="Frisvad J.C."/>
            <person name="Larsen T.O."/>
            <person name="Kjaerboelling I."/>
            <person name="Rothschild-Mancinelli K."/>
            <person name="Lyhne E.K."/>
            <person name="Kogle M.E."/>
            <person name="Barry K."/>
            <person name="Clum A."/>
            <person name="Na H."/>
            <person name="Ledsgaard L."/>
            <person name="Lin J."/>
            <person name="Lipzen A."/>
            <person name="Kuo A."/>
            <person name="Riley R."/>
            <person name="Mondo S."/>
            <person name="Labutti K."/>
            <person name="Haridas S."/>
            <person name="Pangalinan J."/>
            <person name="Salamov A.A."/>
            <person name="Simmons B.A."/>
            <person name="Magnuson J.K."/>
            <person name="Chen J."/>
            <person name="Drula E."/>
            <person name="Henrissat B."/>
            <person name="Wiebenga A."/>
            <person name="Lubbers R.J."/>
            <person name="Gomes A.C."/>
            <person name="Macurrencykelacurrency M.R."/>
            <person name="Stajich J."/>
            <person name="Grigoriev I.V."/>
            <person name="Mortensen U.H."/>
            <person name="De Vries R.P."/>
            <person name="Baker S.E."/>
            <person name="Andersen M.R."/>
        </authorList>
    </citation>
    <scope>NUCLEOTIDE SEQUENCE [LARGE SCALE GENOMIC DNA]</scope>
    <source>
        <strain evidence="2 3">CBS 449.75</strain>
    </source>
</reference>
<dbReference type="EMBL" id="JBFXLQ010000017">
    <property type="protein sequence ID" value="KAL2867730.1"/>
    <property type="molecule type" value="Genomic_DNA"/>
</dbReference>
<keyword evidence="1" id="KW-0812">Transmembrane</keyword>